<feature type="domain" description="Major facilitator superfamily (MFS) profile" evidence="6">
    <location>
        <begin position="1"/>
        <end position="367"/>
    </location>
</feature>
<dbReference type="GO" id="GO:0022857">
    <property type="term" value="F:transmembrane transporter activity"/>
    <property type="evidence" value="ECO:0007669"/>
    <property type="project" value="InterPro"/>
</dbReference>
<comment type="subcellular location">
    <subcellularLocation>
        <location evidence="1">Membrane</location>
        <topology evidence="1">Multi-pass membrane protein</topology>
    </subcellularLocation>
</comment>
<gene>
    <name evidence="7" type="ORF">A8E72_19400</name>
</gene>
<feature type="transmembrane region" description="Helical" evidence="5">
    <location>
        <begin position="90"/>
        <end position="115"/>
    </location>
</feature>
<evidence type="ECO:0000259" key="6">
    <source>
        <dbReference type="PROSITE" id="PS50850"/>
    </source>
</evidence>
<dbReference type="InterPro" id="IPR036259">
    <property type="entry name" value="MFS_trans_sf"/>
</dbReference>
<feature type="transmembrane region" description="Helical" evidence="5">
    <location>
        <begin position="226"/>
        <end position="246"/>
    </location>
</feature>
<dbReference type="CDD" id="cd17393">
    <property type="entry name" value="MFS_MosC_like"/>
    <property type="match status" value="1"/>
</dbReference>
<dbReference type="SUPFAM" id="SSF103473">
    <property type="entry name" value="MFS general substrate transporter"/>
    <property type="match status" value="1"/>
</dbReference>
<keyword evidence="2 5" id="KW-0812">Transmembrane</keyword>
<feature type="transmembrane region" description="Helical" evidence="5">
    <location>
        <begin position="36"/>
        <end position="54"/>
    </location>
</feature>
<feature type="transmembrane region" description="Helical" evidence="5">
    <location>
        <begin position="344"/>
        <end position="363"/>
    </location>
</feature>
<evidence type="ECO:0000256" key="3">
    <source>
        <dbReference type="ARBA" id="ARBA00022989"/>
    </source>
</evidence>
<dbReference type="PROSITE" id="PS50850">
    <property type="entry name" value="MFS"/>
    <property type="match status" value="1"/>
</dbReference>
<feature type="transmembrane region" description="Helical" evidence="5">
    <location>
        <begin position="7"/>
        <end position="24"/>
    </location>
</feature>
<dbReference type="InterPro" id="IPR020846">
    <property type="entry name" value="MFS_dom"/>
</dbReference>
<feature type="transmembrane region" description="Helical" evidence="5">
    <location>
        <begin position="283"/>
        <end position="303"/>
    </location>
</feature>
<dbReference type="PANTHER" id="PTHR23514">
    <property type="entry name" value="BYPASS OF STOP CODON PROTEIN 6"/>
    <property type="match status" value="1"/>
</dbReference>
<sequence length="367" mass="36767">MAATRAAFFVAGMSVAAWAPLVPYAKERLGVDDAKLGFLLLCLGIGSIGCMPLCQRLVGRFGCRRMIGTGTAMIAIALPLLALMSTMGAMAAALLLFGAGMGMIDVTMNIHAMLVERDTRRRLMSGFHGLFSVGGIAGSMAGGALLSAGAPPIAVSLAVAAVAVALIAFYGRHLRADAGGGSGTRFVLPQGIVAVMGAIALCVFLVEGAMLDWSALFLTGVKQYEQVRAGFGYTVFAIAMTSGRLLGDGLAHRFGAQAIIVAGGILGALGLVVAIAAPSGVSAIIGFGLTGIGCANIVPLLFAAAGRQRAMEPSAAITALSTLGYGGNLAGPAAVGFFAHSLGLAASFALLAALLLAAGIAGLKVAR</sequence>
<keyword evidence="4 5" id="KW-0472">Membrane</keyword>
<feature type="transmembrane region" description="Helical" evidence="5">
    <location>
        <begin position="153"/>
        <end position="174"/>
    </location>
</feature>
<reference evidence="7 8" key="1">
    <citation type="submission" date="2016-08" db="EMBL/GenBank/DDBJ databases">
        <authorList>
            <person name="Seilhamer J.J."/>
        </authorList>
    </citation>
    <scope>NUCLEOTIDE SEQUENCE [LARGE SCALE GENOMIC DNA]</scope>
    <source>
        <strain evidence="7 8">VC14762</strain>
    </source>
</reference>
<protein>
    <recommendedName>
        <fullName evidence="6">Major facilitator superfamily (MFS) profile domain-containing protein</fullName>
    </recommendedName>
</protein>
<feature type="transmembrane region" description="Helical" evidence="5">
    <location>
        <begin position="186"/>
        <end position="206"/>
    </location>
</feature>
<organism evidence="7 8">
    <name type="scientific">Burkholderia cenocepacia</name>
    <dbReference type="NCBI Taxonomy" id="95486"/>
    <lineage>
        <taxon>Bacteria</taxon>
        <taxon>Pseudomonadati</taxon>
        <taxon>Pseudomonadota</taxon>
        <taxon>Betaproteobacteria</taxon>
        <taxon>Burkholderiales</taxon>
        <taxon>Burkholderiaceae</taxon>
        <taxon>Burkholderia</taxon>
        <taxon>Burkholderia cepacia complex</taxon>
    </lineage>
</organism>
<dbReference type="PANTHER" id="PTHR23514:SF13">
    <property type="entry name" value="INNER MEMBRANE PROTEIN YBJJ"/>
    <property type="match status" value="1"/>
</dbReference>
<dbReference type="RefSeq" id="WP_077021506.1">
    <property type="nucleotide sequence ID" value="NZ_CADETK010000030.1"/>
</dbReference>
<name>A0A1V2W224_9BURK</name>
<keyword evidence="3 5" id="KW-1133">Transmembrane helix</keyword>
<dbReference type="InterPro" id="IPR011701">
    <property type="entry name" value="MFS"/>
</dbReference>
<proteinExistence type="predicted"/>
<dbReference type="GO" id="GO:0016020">
    <property type="term" value="C:membrane"/>
    <property type="evidence" value="ECO:0007669"/>
    <property type="project" value="UniProtKB-SubCell"/>
</dbReference>
<accession>A0A1V2W224</accession>
<evidence type="ECO:0000313" key="8">
    <source>
        <dbReference type="Proteomes" id="UP000188543"/>
    </source>
</evidence>
<feature type="transmembrane region" description="Helical" evidence="5">
    <location>
        <begin position="315"/>
        <end position="338"/>
    </location>
</feature>
<dbReference type="AlphaFoldDB" id="A0A1V2W224"/>
<feature type="transmembrane region" description="Helical" evidence="5">
    <location>
        <begin position="258"/>
        <end position="277"/>
    </location>
</feature>
<feature type="transmembrane region" description="Helical" evidence="5">
    <location>
        <begin position="66"/>
        <end position="84"/>
    </location>
</feature>
<dbReference type="EMBL" id="MUTJ01000057">
    <property type="protein sequence ID" value="ONU84013.1"/>
    <property type="molecule type" value="Genomic_DNA"/>
</dbReference>
<dbReference type="Pfam" id="PF07690">
    <property type="entry name" value="MFS_1"/>
    <property type="match status" value="1"/>
</dbReference>
<evidence type="ECO:0000256" key="4">
    <source>
        <dbReference type="ARBA" id="ARBA00023136"/>
    </source>
</evidence>
<dbReference type="Proteomes" id="UP000188543">
    <property type="component" value="Unassembled WGS sequence"/>
</dbReference>
<evidence type="ECO:0000256" key="5">
    <source>
        <dbReference type="SAM" id="Phobius"/>
    </source>
</evidence>
<evidence type="ECO:0000256" key="1">
    <source>
        <dbReference type="ARBA" id="ARBA00004141"/>
    </source>
</evidence>
<comment type="caution">
    <text evidence="7">The sequence shown here is derived from an EMBL/GenBank/DDBJ whole genome shotgun (WGS) entry which is preliminary data.</text>
</comment>
<dbReference type="InterPro" id="IPR051788">
    <property type="entry name" value="MFS_Transporter"/>
</dbReference>
<evidence type="ECO:0000313" key="7">
    <source>
        <dbReference type="EMBL" id="ONU84013.1"/>
    </source>
</evidence>
<feature type="transmembrane region" description="Helical" evidence="5">
    <location>
        <begin position="127"/>
        <end position="147"/>
    </location>
</feature>
<dbReference type="Gene3D" id="1.20.1250.20">
    <property type="entry name" value="MFS general substrate transporter like domains"/>
    <property type="match status" value="2"/>
</dbReference>
<evidence type="ECO:0000256" key="2">
    <source>
        <dbReference type="ARBA" id="ARBA00022692"/>
    </source>
</evidence>